<reference evidence="1" key="1">
    <citation type="submission" date="2023-05" db="EMBL/GenBank/DDBJ databases">
        <authorList>
            <person name="Stuckert A."/>
        </authorList>
    </citation>
    <scope>NUCLEOTIDE SEQUENCE</scope>
</reference>
<sequence>ARQRHRVIWQGSGLRVNRHDSGHRVIRYRIVWLDSGHFGSPGMTAGTGSPGIRSFGLPAGTASSGKAVGTRVTRHCIVWARQRHRVTRHQVIWLASGHHVIWQGSRGHRIRYWIIWINSGYRVNWPNRIVRLDQFIMLGRGIR</sequence>
<keyword evidence="2" id="KW-1185">Reference proteome</keyword>
<gene>
    <name evidence="1" type="ORF">SPARVUS_LOCUS14452339</name>
</gene>
<dbReference type="EMBL" id="CATNWA010019012">
    <property type="protein sequence ID" value="CAI9610741.1"/>
    <property type="molecule type" value="Genomic_DNA"/>
</dbReference>
<feature type="non-terminal residue" evidence="1">
    <location>
        <position position="143"/>
    </location>
</feature>
<feature type="non-terminal residue" evidence="1">
    <location>
        <position position="1"/>
    </location>
</feature>
<comment type="caution">
    <text evidence="1">The sequence shown here is derived from an EMBL/GenBank/DDBJ whole genome shotgun (WGS) entry which is preliminary data.</text>
</comment>
<proteinExistence type="predicted"/>
<name>A0ABN9GT34_9NEOB</name>
<evidence type="ECO:0000313" key="1">
    <source>
        <dbReference type="EMBL" id="CAI9610741.1"/>
    </source>
</evidence>
<accession>A0ABN9GT34</accession>
<organism evidence="1 2">
    <name type="scientific">Staurois parvus</name>
    <dbReference type="NCBI Taxonomy" id="386267"/>
    <lineage>
        <taxon>Eukaryota</taxon>
        <taxon>Metazoa</taxon>
        <taxon>Chordata</taxon>
        <taxon>Craniata</taxon>
        <taxon>Vertebrata</taxon>
        <taxon>Euteleostomi</taxon>
        <taxon>Amphibia</taxon>
        <taxon>Batrachia</taxon>
        <taxon>Anura</taxon>
        <taxon>Neobatrachia</taxon>
        <taxon>Ranoidea</taxon>
        <taxon>Ranidae</taxon>
        <taxon>Staurois</taxon>
    </lineage>
</organism>
<protein>
    <submittedName>
        <fullName evidence="1">Uncharacterized protein</fullName>
    </submittedName>
</protein>
<dbReference type="Proteomes" id="UP001162483">
    <property type="component" value="Unassembled WGS sequence"/>
</dbReference>
<evidence type="ECO:0000313" key="2">
    <source>
        <dbReference type="Proteomes" id="UP001162483"/>
    </source>
</evidence>